<dbReference type="Gene3D" id="1.10.287.110">
    <property type="entry name" value="DnaJ domain"/>
    <property type="match status" value="1"/>
</dbReference>
<dbReference type="Proteomes" id="UP000094285">
    <property type="component" value="Unassembled WGS sequence"/>
</dbReference>
<evidence type="ECO:0000313" key="11">
    <source>
        <dbReference type="Proteomes" id="UP000094285"/>
    </source>
</evidence>
<dbReference type="GeneID" id="30983177"/>
<sequence length="369" mass="41903">MRLLFPIFAVLALLALHVLAKDYYKVLGLDKTCNDKQIKSAYKKLSLKYHPDKNPNDDEAHDKFLEVGEAYEVLSNPEKRSNYDQFGDPEGRKQQDFGFGDMFNQFFGGHAGHGHGGQRRGDSTQVNVHIPLKDFYNGHLLEFDVEMTNLCETCHGTGSEDKETHQCDRCHGSGQITVQRQLAPGMVQQIRMACDACGGRGNKILHPCKHCNGQGSHQGPRHYDVYIKPGTARDSNVVLEGEGERHPGIVPGDLIVNFREEFSKGWGYRRVNEHLYRTEVVTLNESLFGGWERRIRHLSDEEGEEEVVLRRDPGQMVINGEIEVLEGKGMPREGNENRDNDEFGNLYIEYRVLVPGGKKMEKGREYDEL</sequence>
<dbReference type="FunFam" id="2.10.230.10:FF:000002">
    <property type="entry name" value="Molecular chaperone DnaJ"/>
    <property type="match status" value="1"/>
</dbReference>
<reference evidence="11" key="1">
    <citation type="submission" date="2016-05" db="EMBL/GenBank/DDBJ databases">
        <title>Comparative genomics of biotechnologically important yeasts.</title>
        <authorList>
            <consortium name="DOE Joint Genome Institute"/>
            <person name="Riley R."/>
            <person name="Haridas S."/>
            <person name="Wolfe K.H."/>
            <person name="Lopes M.R."/>
            <person name="Hittinger C.T."/>
            <person name="Goker M."/>
            <person name="Salamov A."/>
            <person name="Wisecaver J."/>
            <person name="Long T.M."/>
            <person name="Aerts A.L."/>
            <person name="Barry K."/>
            <person name="Choi C."/>
            <person name="Clum A."/>
            <person name="Coughlan A.Y."/>
            <person name="Deshpande S."/>
            <person name="Douglass A.P."/>
            <person name="Hanson S.J."/>
            <person name="Klenk H.-P."/>
            <person name="Labutti K."/>
            <person name="Lapidus A."/>
            <person name="Lindquist E."/>
            <person name="Lipzen A."/>
            <person name="Meier-Kolthoff J.P."/>
            <person name="Ohm R.A."/>
            <person name="Otillar R.P."/>
            <person name="Pangilinan J."/>
            <person name="Peng Y."/>
            <person name="Rokas A."/>
            <person name="Rosa C.A."/>
            <person name="Scheuner C."/>
            <person name="Sibirny A.A."/>
            <person name="Slot J.C."/>
            <person name="Stielow J.B."/>
            <person name="Sun H."/>
            <person name="Kurtzman C.P."/>
            <person name="Blackwell M."/>
            <person name="Grigoriev I.V."/>
            <person name="Jeffries T.W."/>
        </authorList>
    </citation>
    <scope>NUCLEOTIDE SEQUENCE [LARGE SCALE GENOMIC DNA]</scope>
    <source>
        <strain evidence="11">NRRL Y-17324</strain>
    </source>
</reference>
<dbReference type="GO" id="GO:0008270">
    <property type="term" value="F:zinc ion binding"/>
    <property type="evidence" value="ECO:0007669"/>
    <property type="project" value="UniProtKB-KW"/>
</dbReference>
<dbReference type="SUPFAM" id="SSF46565">
    <property type="entry name" value="Chaperone J-domain"/>
    <property type="match status" value="1"/>
</dbReference>
<dbReference type="SMART" id="SM00271">
    <property type="entry name" value="DnaJ"/>
    <property type="match status" value="1"/>
</dbReference>
<dbReference type="PRINTS" id="PR00625">
    <property type="entry name" value="JDOMAIN"/>
</dbReference>
<feature type="zinc finger region" description="CR-type" evidence="6">
    <location>
        <begin position="138"/>
        <end position="220"/>
    </location>
</feature>
<proteinExistence type="predicted"/>
<evidence type="ECO:0000256" key="1">
    <source>
        <dbReference type="ARBA" id="ARBA00022723"/>
    </source>
</evidence>
<keyword evidence="5" id="KW-0143">Chaperone</keyword>
<keyword evidence="11" id="KW-1185">Reference proteome</keyword>
<dbReference type="CDD" id="cd06257">
    <property type="entry name" value="DnaJ"/>
    <property type="match status" value="1"/>
</dbReference>
<dbReference type="RefSeq" id="XP_020066972.1">
    <property type="nucleotide sequence ID" value="XM_020209041.1"/>
</dbReference>
<keyword evidence="4 6" id="KW-0862">Zinc</keyword>
<evidence type="ECO:0000259" key="9">
    <source>
        <dbReference type="PROSITE" id="PS51188"/>
    </source>
</evidence>
<evidence type="ECO:0000256" key="6">
    <source>
        <dbReference type="PROSITE-ProRule" id="PRU00546"/>
    </source>
</evidence>
<feature type="domain" description="CR-type" evidence="9">
    <location>
        <begin position="138"/>
        <end position="220"/>
    </location>
</feature>
<dbReference type="OrthoDB" id="550424at2759"/>
<dbReference type="InterPro" id="IPR008971">
    <property type="entry name" value="HSP40/DnaJ_pept-bd"/>
</dbReference>
<dbReference type="STRING" id="984487.A0A1E4SQR2"/>
<evidence type="ECO:0000313" key="10">
    <source>
        <dbReference type="EMBL" id="ODV81850.1"/>
    </source>
</evidence>
<evidence type="ECO:0000256" key="7">
    <source>
        <dbReference type="SAM" id="SignalP"/>
    </source>
</evidence>
<evidence type="ECO:0000256" key="3">
    <source>
        <dbReference type="ARBA" id="ARBA00022771"/>
    </source>
</evidence>
<dbReference type="InterPro" id="IPR036410">
    <property type="entry name" value="HSP_DnaJ_Cys-rich_dom_sf"/>
</dbReference>
<dbReference type="Pfam" id="PF00684">
    <property type="entry name" value="DnaJ_CXXCXGXG"/>
    <property type="match status" value="1"/>
</dbReference>
<feature type="chain" id="PRO_5009162882" evidence="7">
    <location>
        <begin position="21"/>
        <end position="369"/>
    </location>
</feature>
<dbReference type="Pfam" id="PF00226">
    <property type="entry name" value="DnaJ"/>
    <property type="match status" value="1"/>
</dbReference>
<gene>
    <name evidence="10" type="ORF">CANTADRAFT_44023</name>
</gene>
<evidence type="ECO:0000256" key="4">
    <source>
        <dbReference type="ARBA" id="ARBA00022833"/>
    </source>
</evidence>
<dbReference type="CDD" id="cd10719">
    <property type="entry name" value="DnaJ_zf"/>
    <property type="match status" value="1"/>
</dbReference>
<dbReference type="EMBL" id="KV453909">
    <property type="protein sequence ID" value="ODV81850.1"/>
    <property type="molecule type" value="Genomic_DNA"/>
</dbReference>
<keyword evidence="3 6" id="KW-0863">Zinc-finger</keyword>
<dbReference type="PROSITE" id="PS50076">
    <property type="entry name" value="DNAJ_2"/>
    <property type="match status" value="1"/>
</dbReference>
<dbReference type="AlphaFoldDB" id="A0A1E4SQR2"/>
<name>A0A1E4SQR2_9ASCO</name>
<dbReference type="InterPro" id="IPR036869">
    <property type="entry name" value="J_dom_sf"/>
</dbReference>
<dbReference type="InterPro" id="IPR044713">
    <property type="entry name" value="DNJA1/2-like"/>
</dbReference>
<dbReference type="SUPFAM" id="SSF57938">
    <property type="entry name" value="DnaJ/Hsp40 cysteine-rich domain"/>
    <property type="match status" value="1"/>
</dbReference>
<dbReference type="SUPFAM" id="SSF49493">
    <property type="entry name" value="HSP40/DnaJ peptide-binding domain"/>
    <property type="match status" value="2"/>
</dbReference>
<dbReference type="InterPro" id="IPR001623">
    <property type="entry name" value="DnaJ_domain"/>
</dbReference>
<keyword evidence="1 6" id="KW-0479">Metal-binding</keyword>
<dbReference type="PROSITE" id="PS51188">
    <property type="entry name" value="ZF_CR"/>
    <property type="match status" value="1"/>
</dbReference>
<dbReference type="Pfam" id="PF01556">
    <property type="entry name" value="DnaJ_C"/>
    <property type="match status" value="1"/>
</dbReference>
<dbReference type="GO" id="GO:0051082">
    <property type="term" value="F:unfolded protein binding"/>
    <property type="evidence" value="ECO:0007669"/>
    <property type="project" value="InterPro"/>
</dbReference>
<accession>A0A1E4SQR2</accession>
<dbReference type="GO" id="GO:0006457">
    <property type="term" value="P:protein folding"/>
    <property type="evidence" value="ECO:0007669"/>
    <property type="project" value="InterPro"/>
</dbReference>
<keyword evidence="2" id="KW-0677">Repeat</keyword>
<dbReference type="Gene3D" id="2.10.230.10">
    <property type="entry name" value="Heat shock protein DnaJ, cysteine-rich domain"/>
    <property type="match status" value="1"/>
</dbReference>
<organism evidence="10 11">
    <name type="scientific">Suhomyces tanzawaensis NRRL Y-17324</name>
    <dbReference type="NCBI Taxonomy" id="984487"/>
    <lineage>
        <taxon>Eukaryota</taxon>
        <taxon>Fungi</taxon>
        <taxon>Dikarya</taxon>
        <taxon>Ascomycota</taxon>
        <taxon>Saccharomycotina</taxon>
        <taxon>Pichiomycetes</taxon>
        <taxon>Debaryomycetaceae</taxon>
        <taxon>Suhomyces</taxon>
    </lineage>
</organism>
<protein>
    <submittedName>
        <fullName evidence="10">DnaJ-like protein in endoplasmic reticulum</fullName>
    </submittedName>
</protein>
<evidence type="ECO:0000256" key="2">
    <source>
        <dbReference type="ARBA" id="ARBA00022737"/>
    </source>
</evidence>
<feature type="signal peptide" evidence="7">
    <location>
        <begin position="1"/>
        <end position="20"/>
    </location>
</feature>
<evidence type="ECO:0000259" key="8">
    <source>
        <dbReference type="PROSITE" id="PS50076"/>
    </source>
</evidence>
<keyword evidence="7" id="KW-0732">Signal</keyword>
<feature type="domain" description="J" evidence="8">
    <location>
        <begin position="22"/>
        <end position="87"/>
    </location>
</feature>
<dbReference type="Gene3D" id="2.60.260.20">
    <property type="entry name" value="Urease metallochaperone UreE, N-terminal domain"/>
    <property type="match status" value="2"/>
</dbReference>
<dbReference type="InterPro" id="IPR002939">
    <property type="entry name" value="DnaJ_C"/>
</dbReference>
<dbReference type="PANTHER" id="PTHR43888">
    <property type="entry name" value="DNAJ-LIKE-2, ISOFORM A-RELATED"/>
    <property type="match status" value="1"/>
</dbReference>
<dbReference type="InterPro" id="IPR001305">
    <property type="entry name" value="HSP_DnaJ_Cys-rich_dom"/>
</dbReference>
<evidence type="ECO:0000256" key="5">
    <source>
        <dbReference type="ARBA" id="ARBA00023186"/>
    </source>
</evidence>
<dbReference type="GO" id="GO:0030544">
    <property type="term" value="F:Hsp70 protein binding"/>
    <property type="evidence" value="ECO:0007669"/>
    <property type="project" value="InterPro"/>
</dbReference>